<organism evidence="1 2">
    <name type="scientific">Linum tenue</name>
    <dbReference type="NCBI Taxonomy" id="586396"/>
    <lineage>
        <taxon>Eukaryota</taxon>
        <taxon>Viridiplantae</taxon>
        <taxon>Streptophyta</taxon>
        <taxon>Embryophyta</taxon>
        <taxon>Tracheophyta</taxon>
        <taxon>Spermatophyta</taxon>
        <taxon>Magnoliopsida</taxon>
        <taxon>eudicotyledons</taxon>
        <taxon>Gunneridae</taxon>
        <taxon>Pentapetalae</taxon>
        <taxon>rosids</taxon>
        <taxon>fabids</taxon>
        <taxon>Malpighiales</taxon>
        <taxon>Linaceae</taxon>
        <taxon>Linum</taxon>
    </lineage>
</organism>
<protein>
    <submittedName>
        <fullName evidence="1">Uncharacterized protein</fullName>
    </submittedName>
</protein>
<accession>A0AAV0Q5L8</accession>
<reference evidence="1" key="1">
    <citation type="submission" date="2022-08" db="EMBL/GenBank/DDBJ databases">
        <authorList>
            <person name="Gutierrez-Valencia J."/>
        </authorList>
    </citation>
    <scope>NUCLEOTIDE SEQUENCE</scope>
</reference>
<keyword evidence="2" id="KW-1185">Reference proteome</keyword>
<dbReference type="EMBL" id="CAMGYJ010000009">
    <property type="protein sequence ID" value="CAI0540076.1"/>
    <property type="molecule type" value="Genomic_DNA"/>
</dbReference>
<evidence type="ECO:0000313" key="1">
    <source>
        <dbReference type="EMBL" id="CAI0540076.1"/>
    </source>
</evidence>
<comment type="caution">
    <text evidence="1">The sequence shown here is derived from an EMBL/GenBank/DDBJ whole genome shotgun (WGS) entry which is preliminary data.</text>
</comment>
<dbReference type="Proteomes" id="UP001154282">
    <property type="component" value="Unassembled WGS sequence"/>
</dbReference>
<sequence>MSGMAILPWTHCFMGSIRTPGLGRLPTRG</sequence>
<name>A0AAV0Q5L8_9ROSI</name>
<proteinExistence type="predicted"/>
<dbReference type="AlphaFoldDB" id="A0AAV0Q5L8"/>
<gene>
    <name evidence="1" type="ORF">LITE_LOCUS41527</name>
</gene>
<evidence type="ECO:0000313" key="2">
    <source>
        <dbReference type="Proteomes" id="UP001154282"/>
    </source>
</evidence>